<protein>
    <recommendedName>
        <fullName evidence="4">HdeA/HdeB family protein</fullName>
    </recommendedName>
</protein>
<keyword evidence="1" id="KW-0732">Signal</keyword>
<evidence type="ECO:0000313" key="2">
    <source>
        <dbReference type="EMBL" id="SEV99801.1"/>
    </source>
</evidence>
<dbReference type="EMBL" id="FOJB01000001">
    <property type="protein sequence ID" value="SEV99801.1"/>
    <property type="molecule type" value="Genomic_DNA"/>
</dbReference>
<dbReference type="STRING" id="1173584.SAMN05444851_0771"/>
<reference evidence="2 3" key="1">
    <citation type="submission" date="2016-10" db="EMBL/GenBank/DDBJ databases">
        <authorList>
            <person name="de Groot N.N."/>
        </authorList>
    </citation>
    <scope>NUCLEOTIDE SEQUENCE [LARGE SCALE GENOMIC DNA]</scope>
    <source>
        <strain evidence="2 3">DSM 29439</strain>
    </source>
</reference>
<evidence type="ECO:0000313" key="3">
    <source>
        <dbReference type="Proteomes" id="UP000199650"/>
    </source>
</evidence>
<organism evidence="2 3">
    <name type="scientific">Aliiroseovarius sediminilitoris</name>
    <dbReference type="NCBI Taxonomy" id="1173584"/>
    <lineage>
        <taxon>Bacteria</taxon>
        <taxon>Pseudomonadati</taxon>
        <taxon>Pseudomonadota</taxon>
        <taxon>Alphaproteobacteria</taxon>
        <taxon>Rhodobacterales</taxon>
        <taxon>Paracoccaceae</taxon>
        <taxon>Aliiroseovarius</taxon>
    </lineage>
</organism>
<feature type="chain" id="PRO_5011537538" description="HdeA/HdeB family protein" evidence="1">
    <location>
        <begin position="23"/>
        <end position="102"/>
    </location>
</feature>
<dbReference type="OrthoDB" id="7659053at2"/>
<gene>
    <name evidence="2" type="ORF">SAMN05444851_0771</name>
</gene>
<evidence type="ECO:0008006" key="4">
    <source>
        <dbReference type="Google" id="ProtNLM"/>
    </source>
</evidence>
<keyword evidence="3" id="KW-1185">Reference proteome</keyword>
<dbReference type="AlphaFoldDB" id="A0A1I0NEY4"/>
<name>A0A1I0NEY4_9RHOB</name>
<dbReference type="Proteomes" id="UP000199650">
    <property type="component" value="Unassembled WGS sequence"/>
</dbReference>
<evidence type="ECO:0000256" key="1">
    <source>
        <dbReference type="SAM" id="SignalP"/>
    </source>
</evidence>
<sequence>MKQVLLSFALISAILPSQAAFAGGSIERACLSANRAAASRALCGCIQNVADSMLTNTERAKVAKFFKDPHRSQALRQSDRNSDERFWKKYKEFGLTVTSYCR</sequence>
<feature type="signal peptide" evidence="1">
    <location>
        <begin position="1"/>
        <end position="22"/>
    </location>
</feature>
<accession>A0A1I0NEY4</accession>
<proteinExistence type="predicted"/>